<dbReference type="PANTHER" id="PTHR37860:SF2">
    <property type="entry name" value="VITELLOGENIN DOMAIN-CONTAINING PROTEIN"/>
    <property type="match status" value="1"/>
</dbReference>
<protein>
    <recommendedName>
        <fullName evidence="1">Vitellogenin domain-containing protein</fullName>
    </recommendedName>
</protein>
<dbReference type="EMBL" id="CYRY02040156">
    <property type="protein sequence ID" value="VCX31052.1"/>
    <property type="molecule type" value="Genomic_DNA"/>
</dbReference>
<feature type="domain" description="Vitellogenin" evidence="1">
    <location>
        <begin position="16"/>
        <end position="66"/>
    </location>
</feature>
<dbReference type="SUPFAM" id="SSF48431">
    <property type="entry name" value="Lipovitellin-phosvitin complex, superhelical domain"/>
    <property type="match status" value="1"/>
</dbReference>
<dbReference type="Pfam" id="PF01347">
    <property type="entry name" value="Vitellogenin_N"/>
    <property type="match status" value="1"/>
</dbReference>
<keyword evidence="3" id="KW-1185">Reference proteome</keyword>
<name>A0A9X9M3G1_GULGU</name>
<organism evidence="2 3">
    <name type="scientific">Gulo gulo</name>
    <name type="common">Wolverine</name>
    <name type="synonym">Gluton</name>
    <dbReference type="NCBI Taxonomy" id="48420"/>
    <lineage>
        <taxon>Eukaryota</taxon>
        <taxon>Metazoa</taxon>
        <taxon>Chordata</taxon>
        <taxon>Craniata</taxon>
        <taxon>Vertebrata</taxon>
        <taxon>Euteleostomi</taxon>
        <taxon>Mammalia</taxon>
        <taxon>Eutheria</taxon>
        <taxon>Laurasiatheria</taxon>
        <taxon>Carnivora</taxon>
        <taxon>Caniformia</taxon>
        <taxon>Musteloidea</taxon>
        <taxon>Mustelidae</taxon>
        <taxon>Guloninae</taxon>
        <taxon>Gulo</taxon>
    </lineage>
</organism>
<proteinExistence type="predicted"/>
<dbReference type="PANTHER" id="PTHR37860">
    <property type="entry name" value="AGAP008810-PA"/>
    <property type="match status" value="1"/>
</dbReference>
<dbReference type="InterPro" id="IPR011030">
    <property type="entry name" value="Lipovitellin_superhlx_dom"/>
</dbReference>
<dbReference type="AlphaFoldDB" id="A0A9X9M3G1"/>
<dbReference type="GO" id="GO:0005319">
    <property type="term" value="F:lipid transporter activity"/>
    <property type="evidence" value="ECO:0007669"/>
    <property type="project" value="InterPro"/>
</dbReference>
<evidence type="ECO:0000313" key="2">
    <source>
        <dbReference type="EMBL" id="VCX31052.1"/>
    </source>
</evidence>
<reference evidence="2 3" key="1">
    <citation type="submission" date="2018-10" db="EMBL/GenBank/DDBJ databases">
        <authorList>
            <person name="Ekblom R."/>
            <person name="Jareborg N."/>
        </authorList>
    </citation>
    <scope>NUCLEOTIDE SEQUENCE [LARGE SCALE GENOMIC DNA]</scope>
    <source>
        <tissue evidence="2">Muscle</tissue>
    </source>
</reference>
<evidence type="ECO:0000313" key="3">
    <source>
        <dbReference type="Proteomes" id="UP000269945"/>
    </source>
</evidence>
<dbReference type="Gene3D" id="1.25.10.20">
    <property type="entry name" value="Vitellinogen, superhelical"/>
    <property type="match status" value="1"/>
</dbReference>
<sequence length="74" mass="7763">MLGEALGANCTFRELSDPEQLQLVLKAIGNAGLAATALTPTLSTYASQRDCPPEVRLGAIQAFRRVPCSADVSS</sequence>
<accession>A0A9X9M3G1</accession>
<dbReference type="InterPro" id="IPR001747">
    <property type="entry name" value="Vitellogenin_N"/>
</dbReference>
<gene>
    <name evidence="2" type="ORF">BN2614_LOCUS4</name>
</gene>
<feature type="non-terminal residue" evidence="2">
    <location>
        <position position="74"/>
    </location>
</feature>
<evidence type="ECO:0000259" key="1">
    <source>
        <dbReference type="Pfam" id="PF01347"/>
    </source>
</evidence>
<dbReference type="Proteomes" id="UP000269945">
    <property type="component" value="Unassembled WGS sequence"/>
</dbReference>
<comment type="caution">
    <text evidence="2">The sequence shown here is derived from an EMBL/GenBank/DDBJ whole genome shotgun (WGS) entry which is preliminary data.</text>
</comment>